<comment type="caution">
    <text evidence="1">The sequence shown here is derived from an EMBL/GenBank/DDBJ whole genome shotgun (WGS) entry which is preliminary data.</text>
</comment>
<organism evidence="1 2">
    <name type="scientific">Alligator mississippiensis</name>
    <name type="common">American alligator</name>
    <dbReference type="NCBI Taxonomy" id="8496"/>
    <lineage>
        <taxon>Eukaryota</taxon>
        <taxon>Metazoa</taxon>
        <taxon>Chordata</taxon>
        <taxon>Craniata</taxon>
        <taxon>Vertebrata</taxon>
        <taxon>Euteleostomi</taxon>
        <taxon>Archelosauria</taxon>
        <taxon>Archosauria</taxon>
        <taxon>Crocodylia</taxon>
        <taxon>Alligatoridae</taxon>
        <taxon>Alligatorinae</taxon>
        <taxon>Alligator</taxon>
    </lineage>
</organism>
<sequence length="163" mass="19239">MFKEHLRNHVIHSVTELEKLIHENEKRFAKEVEGGDDMVLVEILGHLMVARDRLFIDDIFKSLQSPVELLRTYRQQLPAQFYTELQISIRLRLKLAERRKEASKHDGQSMCLGYGRQILPSWIQELPEKWKNLKKIAFTVKHEVAPLQSNEVSVIRRKCVLLR</sequence>
<protein>
    <submittedName>
        <fullName evidence="1">Uncharacterized protein</fullName>
    </submittedName>
</protein>
<name>A0A151M021_ALLMI</name>
<dbReference type="AlphaFoldDB" id="A0A151M021"/>
<reference evidence="1 2" key="1">
    <citation type="journal article" date="2012" name="Genome Biol.">
        <title>Sequencing three crocodilian genomes to illuminate the evolution of archosaurs and amniotes.</title>
        <authorList>
            <person name="St John J.A."/>
            <person name="Braun E.L."/>
            <person name="Isberg S.R."/>
            <person name="Miles L.G."/>
            <person name="Chong A.Y."/>
            <person name="Gongora J."/>
            <person name="Dalzell P."/>
            <person name="Moran C."/>
            <person name="Bed'hom B."/>
            <person name="Abzhanov A."/>
            <person name="Burgess S.C."/>
            <person name="Cooksey A.M."/>
            <person name="Castoe T.A."/>
            <person name="Crawford N.G."/>
            <person name="Densmore L.D."/>
            <person name="Drew J.C."/>
            <person name="Edwards S.V."/>
            <person name="Faircloth B.C."/>
            <person name="Fujita M.K."/>
            <person name="Greenwold M.J."/>
            <person name="Hoffmann F.G."/>
            <person name="Howard J.M."/>
            <person name="Iguchi T."/>
            <person name="Janes D.E."/>
            <person name="Khan S.Y."/>
            <person name="Kohno S."/>
            <person name="de Koning A.J."/>
            <person name="Lance S.L."/>
            <person name="McCarthy F.M."/>
            <person name="McCormack J.E."/>
            <person name="Merchant M.E."/>
            <person name="Peterson D.G."/>
            <person name="Pollock D.D."/>
            <person name="Pourmand N."/>
            <person name="Raney B.J."/>
            <person name="Roessler K.A."/>
            <person name="Sanford J.R."/>
            <person name="Sawyer R.H."/>
            <person name="Schmidt C.J."/>
            <person name="Triplett E.W."/>
            <person name="Tuberville T.D."/>
            <person name="Venegas-Anaya M."/>
            <person name="Howard J.T."/>
            <person name="Jarvis E.D."/>
            <person name="Guillette L.J.Jr."/>
            <person name="Glenn T.C."/>
            <person name="Green R.E."/>
            <person name="Ray D.A."/>
        </authorList>
    </citation>
    <scope>NUCLEOTIDE SEQUENCE [LARGE SCALE GENOMIC DNA]</scope>
    <source>
        <strain evidence="1">KSC_2009_1</strain>
    </source>
</reference>
<gene>
    <name evidence="1" type="ORF">Y1Q_0011500</name>
</gene>
<evidence type="ECO:0000313" key="2">
    <source>
        <dbReference type="Proteomes" id="UP000050525"/>
    </source>
</evidence>
<keyword evidence="2" id="KW-1185">Reference proteome</keyword>
<dbReference type="STRING" id="8496.A0A151M021"/>
<accession>A0A151M021</accession>
<evidence type="ECO:0000313" key="1">
    <source>
        <dbReference type="EMBL" id="KYO17832.1"/>
    </source>
</evidence>
<dbReference type="EMBL" id="AKHW03006853">
    <property type="protein sequence ID" value="KYO17832.1"/>
    <property type="molecule type" value="Genomic_DNA"/>
</dbReference>
<proteinExistence type="predicted"/>
<dbReference type="Proteomes" id="UP000050525">
    <property type="component" value="Unassembled WGS sequence"/>
</dbReference>